<evidence type="ECO:0000256" key="1">
    <source>
        <dbReference type="SAM" id="MobiDB-lite"/>
    </source>
</evidence>
<accession>E8PKL1</accession>
<protein>
    <submittedName>
        <fullName evidence="2">Uncharacterized protein</fullName>
    </submittedName>
</protein>
<reference evidence="2 3" key="2">
    <citation type="journal article" date="2011" name="BMC Genomics">
        <title>Sequence of the hyperplastic genome of the naturally competent Thermus scotoductus SA-01.</title>
        <authorList>
            <person name="Gounder K."/>
            <person name="Brzuszkiewicz E."/>
            <person name="Liesegang H."/>
            <person name="Wollherr A."/>
            <person name="Daniel R."/>
            <person name="Gottschalk G."/>
            <person name="Reva O."/>
            <person name="Kumwenda B."/>
            <person name="Srivastava M."/>
            <person name="Bricio C."/>
            <person name="Berenguer J."/>
            <person name="van Heerden E."/>
            <person name="Litthauer D."/>
        </authorList>
    </citation>
    <scope>NUCLEOTIDE SEQUENCE [LARGE SCALE GENOMIC DNA]</scope>
    <source>
        <strain evidence="3">ATCC 700910 / SA-01</strain>
    </source>
</reference>
<evidence type="ECO:0000313" key="2">
    <source>
        <dbReference type="EMBL" id="ADW22163.1"/>
    </source>
</evidence>
<dbReference type="Proteomes" id="UP000008087">
    <property type="component" value="Chromosome"/>
</dbReference>
<name>E8PKL1_THESS</name>
<proteinExistence type="predicted"/>
<reference evidence="3" key="1">
    <citation type="submission" date="2010-03" db="EMBL/GenBank/DDBJ databases">
        <title>The genome sequence of Thermus scotoductus SA-01.</title>
        <authorList>
            <person name="Gounder K."/>
            <person name="Liesegang H."/>
            <person name="Brzuszkiewicz E."/>
            <person name="Wollherr A."/>
            <person name="Daniel R."/>
            <person name="Gottschalk G."/>
            <person name="van Heerden E."/>
            <person name="Litthauer D."/>
        </authorList>
    </citation>
    <scope>NUCLEOTIDE SEQUENCE [LARGE SCALE GENOMIC DNA]</scope>
    <source>
        <strain evidence="3">ATCC 700910 / SA-01</strain>
    </source>
</reference>
<organism evidence="2 3">
    <name type="scientific">Thermus scotoductus (strain ATCC 700910 / SA-01)</name>
    <dbReference type="NCBI Taxonomy" id="743525"/>
    <lineage>
        <taxon>Bacteria</taxon>
        <taxon>Thermotogati</taxon>
        <taxon>Deinococcota</taxon>
        <taxon>Deinococci</taxon>
        <taxon>Thermales</taxon>
        <taxon>Thermaceae</taxon>
        <taxon>Thermus</taxon>
    </lineage>
</organism>
<dbReference type="eggNOG" id="ENOG5030Q3V">
    <property type="taxonomic scope" value="Bacteria"/>
</dbReference>
<sequence length="230" mass="24113">MFTWHLPLFPTLGMGGEGMSKQWLVGLLAVAFGVWGLAQQEQGVWAEVYAQGRLVAQGELGQAASSSQLKAQGEVKLHLEGRVYAFTLAQMGKTLGETRVWLNGQATALAQVATELRMALEGKKELAVFWKEGRVVGLVEVNPNARVSAEGATQVTLILNGQERTLQVHHAGSTLVDVSVSVEGQVRGLLEVARGGQAKEGSQGQGSSGTEGSGQGGVNLRIGIGIGGGR</sequence>
<gene>
    <name evidence="2" type="ordered locus">TSC_c15470</name>
</gene>
<dbReference type="STRING" id="743525.TSC_c15470"/>
<dbReference type="KEGG" id="tsc:TSC_c15470"/>
<evidence type="ECO:0000313" key="3">
    <source>
        <dbReference type="Proteomes" id="UP000008087"/>
    </source>
</evidence>
<dbReference type="EMBL" id="CP001962">
    <property type="protein sequence ID" value="ADW22163.1"/>
    <property type="molecule type" value="Genomic_DNA"/>
</dbReference>
<feature type="region of interest" description="Disordered" evidence="1">
    <location>
        <begin position="193"/>
        <end position="230"/>
    </location>
</feature>
<dbReference type="HOGENOM" id="CLU_1204325_0_0_0"/>
<feature type="compositionally biased region" description="Gly residues" evidence="1">
    <location>
        <begin position="203"/>
        <end position="217"/>
    </location>
</feature>
<dbReference type="AlphaFoldDB" id="E8PKL1"/>